<evidence type="ECO:0000313" key="1">
    <source>
        <dbReference type="EMBL" id="KAJ0097997.1"/>
    </source>
</evidence>
<proteinExistence type="predicted"/>
<gene>
    <name evidence="1" type="ORF">Patl1_27208</name>
</gene>
<keyword evidence="2" id="KW-1185">Reference proteome</keyword>
<comment type="caution">
    <text evidence="1">The sequence shown here is derived from an EMBL/GenBank/DDBJ whole genome shotgun (WGS) entry which is preliminary data.</text>
</comment>
<dbReference type="EMBL" id="CM047901">
    <property type="protein sequence ID" value="KAJ0097997.1"/>
    <property type="molecule type" value="Genomic_DNA"/>
</dbReference>
<protein>
    <submittedName>
        <fullName evidence="1">Uncharacterized protein</fullName>
    </submittedName>
</protein>
<evidence type="ECO:0000313" key="2">
    <source>
        <dbReference type="Proteomes" id="UP001164250"/>
    </source>
</evidence>
<accession>A0ACC1BGR1</accession>
<organism evidence="1 2">
    <name type="scientific">Pistacia atlantica</name>
    <dbReference type="NCBI Taxonomy" id="434234"/>
    <lineage>
        <taxon>Eukaryota</taxon>
        <taxon>Viridiplantae</taxon>
        <taxon>Streptophyta</taxon>
        <taxon>Embryophyta</taxon>
        <taxon>Tracheophyta</taxon>
        <taxon>Spermatophyta</taxon>
        <taxon>Magnoliopsida</taxon>
        <taxon>eudicotyledons</taxon>
        <taxon>Gunneridae</taxon>
        <taxon>Pentapetalae</taxon>
        <taxon>rosids</taxon>
        <taxon>malvids</taxon>
        <taxon>Sapindales</taxon>
        <taxon>Anacardiaceae</taxon>
        <taxon>Pistacia</taxon>
    </lineage>
</organism>
<name>A0ACC1BGR1_9ROSI</name>
<sequence length="84" mass="9287">MVGPHFIGQHIVTVICNLNSSDNRKHTVEFLISKGATPGILFLLPANYHREKTPADLAFATGHKEICDYLEEKVELAVASLELL</sequence>
<reference evidence="2" key="1">
    <citation type="journal article" date="2023" name="G3 (Bethesda)">
        <title>Genome assembly and association tests identify interacting loci associated with vigor, precocity, and sex in interspecific pistachio rootstocks.</title>
        <authorList>
            <person name="Palmer W."/>
            <person name="Jacygrad E."/>
            <person name="Sagayaradj S."/>
            <person name="Cavanaugh K."/>
            <person name="Han R."/>
            <person name="Bertier L."/>
            <person name="Beede B."/>
            <person name="Kafkas S."/>
            <person name="Golino D."/>
            <person name="Preece J."/>
            <person name="Michelmore R."/>
        </authorList>
    </citation>
    <scope>NUCLEOTIDE SEQUENCE [LARGE SCALE GENOMIC DNA]</scope>
</reference>
<dbReference type="Proteomes" id="UP001164250">
    <property type="component" value="Chromosome 5"/>
</dbReference>